<evidence type="ECO:0008006" key="4">
    <source>
        <dbReference type="Google" id="ProtNLM"/>
    </source>
</evidence>
<keyword evidence="1" id="KW-0732">Signal</keyword>
<dbReference type="Proteomes" id="UP001370348">
    <property type="component" value="Chromosome"/>
</dbReference>
<keyword evidence="3" id="KW-1185">Reference proteome</keyword>
<evidence type="ECO:0000313" key="2">
    <source>
        <dbReference type="EMBL" id="WXB16898.1"/>
    </source>
</evidence>
<dbReference type="EMBL" id="CP089984">
    <property type="protein sequence ID" value="WXB16898.1"/>
    <property type="molecule type" value="Genomic_DNA"/>
</dbReference>
<dbReference type="PROSITE" id="PS51257">
    <property type="entry name" value="PROKAR_LIPOPROTEIN"/>
    <property type="match status" value="1"/>
</dbReference>
<accession>A0ABZ2M110</accession>
<reference evidence="2 3" key="1">
    <citation type="submission" date="2021-12" db="EMBL/GenBank/DDBJ databases">
        <title>Discovery of the Pendulisporaceae a myxobacterial family with distinct sporulation behavior and unique specialized metabolism.</title>
        <authorList>
            <person name="Garcia R."/>
            <person name="Popoff A."/>
            <person name="Bader C.D."/>
            <person name="Loehr J."/>
            <person name="Walesch S."/>
            <person name="Walt C."/>
            <person name="Boldt J."/>
            <person name="Bunk B."/>
            <person name="Haeckl F.J.F.P.J."/>
            <person name="Gunesch A.P."/>
            <person name="Birkelbach J."/>
            <person name="Nuebel U."/>
            <person name="Pietschmann T."/>
            <person name="Bach T."/>
            <person name="Mueller R."/>
        </authorList>
    </citation>
    <scope>NUCLEOTIDE SEQUENCE [LARGE SCALE GENOMIC DNA]</scope>
    <source>
        <strain evidence="2 3">MSr11954</strain>
    </source>
</reference>
<name>A0ABZ2M110_9BACT</name>
<gene>
    <name evidence="2" type="ORF">LZC94_06400</name>
</gene>
<organism evidence="2 3">
    <name type="scientific">Pendulispora albinea</name>
    <dbReference type="NCBI Taxonomy" id="2741071"/>
    <lineage>
        <taxon>Bacteria</taxon>
        <taxon>Pseudomonadati</taxon>
        <taxon>Myxococcota</taxon>
        <taxon>Myxococcia</taxon>
        <taxon>Myxococcales</taxon>
        <taxon>Sorangiineae</taxon>
        <taxon>Pendulisporaceae</taxon>
        <taxon>Pendulispora</taxon>
    </lineage>
</organism>
<feature type="signal peptide" evidence="1">
    <location>
        <begin position="1"/>
        <end position="24"/>
    </location>
</feature>
<sequence>MVRTSYVFGTVAPLALLSACGASVYETAAHQRAASDFGCPDNLVKLTSVGEKQYHATGCGKSDVYKCLKTGANESDVACEPQDVQSGSPP</sequence>
<dbReference type="RefSeq" id="WP_394826528.1">
    <property type="nucleotide sequence ID" value="NZ_CP089984.1"/>
</dbReference>
<proteinExistence type="predicted"/>
<feature type="chain" id="PRO_5047078641" description="Lipoprotein" evidence="1">
    <location>
        <begin position="25"/>
        <end position="90"/>
    </location>
</feature>
<evidence type="ECO:0000256" key="1">
    <source>
        <dbReference type="SAM" id="SignalP"/>
    </source>
</evidence>
<evidence type="ECO:0000313" key="3">
    <source>
        <dbReference type="Proteomes" id="UP001370348"/>
    </source>
</evidence>
<protein>
    <recommendedName>
        <fullName evidence="4">Lipoprotein</fullName>
    </recommendedName>
</protein>